<dbReference type="Gene3D" id="3.40.630.10">
    <property type="entry name" value="Zn peptidases"/>
    <property type="match status" value="1"/>
</dbReference>
<dbReference type="PANTHER" id="PTHR11014:SF63">
    <property type="entry name" value="METALLOPEPTIDASE, PUTATIVE (AFU_ORTHOLOGUE AFUA_6G09600)-RELATED"/>
    <property type="match status" value="1"/>
</dbReference>
<keyword evidence="1 4" id="KW-0378">Hydrolase</keyword>
<organism evidence="4 5">
    <name type="scientific">Pyrococcus abyssi (strain GE5 / Orsay)</name>
    <dbReference type="NCBI Taxonomy" id="272844"/>
    <lineage>
        <taxon>Archaea</taxon>
        <taxon>Methanobacteriati</taxon>
        <taxon>Methanobacteriota</taxon>
        <taxon>Thermococci</taxon>
        <taxon>Thermococcales</taxon>
        <taxon>Thermococcaceae</taxon>
        <taxon>Pyrococcus</taxon>
    </lineage>
</organism>
<evidence type="ECO:0000313" key="4">
    <source>
        <dbReference type="EMBL" id="CCE70767.1"/>
    </source>
</evidence>
<dbReference type="InterPro" id="IPR002933">
    <property type="entry name" value="Peptidase_M20"/>
</dbReference>
<dbReference type="InterPro" id="IPR017439">
    <property type="entry name" value="Amidohydrolase"/>
</dbReference>
<evidence type="ECO:0000259" key="3">
    <source>
        <dbReference type="Pfam" id="PF07687"/>
    </source>
</evidence>
<feature type="binding site" evidence="2">
    <location>
        <position position="112"/>
    </location>
    <ligand>
        <name>Mn(2+)</name>
        <dbReference type="ChEBI" id="CHEBI:29035"/>
        <label>2</label>
    </ligand>
</feature>
<dbReference type="InterPro" id="IPR011650">
    <property type="entry name" value="Peptidase_M20_dimer"/>
</dbReference>
<comment type="cofactor">
    <cofactor evidence="2">
        <name>Mn(2+)</name>
        <dbReference type="ChEBI" id="CHEBI:29035"/>
    </cofactor>
    <text evidence="2">The Mn(2+) ion enhances activity.</text>
</comment>
<dbReference type="Pfam" id="PF01546">
    <property type="entry name" value="Peptidase_M20"/>
    <property type="match status" value="1"/>
</dbReference>
<feature type="domain" description="Peptidase M20 dimerisation" evidence="3">
    <location>
        <begin position="190"/>
        <end position="290"/>
    </location>
</feature>
<dbReference type="GO" id="GO:0016787">
    <property type="term" value="F:hydrolase activity"/>
    <property type="evidence" value="ECO:0007669"/>
    <property type="project" value="UniProtKB-KW"/>
</dbReference>
<accession>G8ZHD0</accession>
<dbReference type="PANTHER" id="PTHR11014">
    <property type="entry name" value="PEPTIDASE M20 FAMILY MEMBER"/>
    <property type="match status" value="1"/>
</dbReference>
<dbReference type="SUPFAM" id="SSF53187">
    <property type="entry name" value="Zn-dependent exopeptidases"/>
    <property type="match status" value="1"/>
</dbReference>
<sequence length="394" mass="43111">MSKHIKILVIPMNFNPVKEAEKIKDEIIAWRRDFHMYPELGFEEERTSKIVEEHLREWGYKIKRAGTGIIAEIGSGDKTVALRADMDALPIQEENDVPYKSRVPGKMHACGHDAHTAMLLGAAKIIAEHSDELSNRVRLLFQPAEEGGNGALKMIEAGAIEGVDAIFGIHVWAELESGVIGIREGPFLAGVGKFVAKIIGKGGHGAAPHLSIDPIPAAADAVLALQRIVAREVDPLDSAVVTVGRIQGGTAFNVIPQYVELEGTFRFFTQELGKFLEKRIREIIEGTAKAHNCEAEIKTEILGPPTINDEKMAKFVAETAKSLGLKVGEVRKTLGGEDFAFYLEKVPGAFIALGIRNEKKGIVYPHHHPKFDVDEDVLYLGTALEVALAFNFKG</sequence>
<dbReference type="InterPro" id="IPR036264">
    <property type="entry name" value="Bact_exopeptidase_dim_dom"/>
</dbReference>
<proteinExistence type="predicted"/>
<evidence type="ECO:0000256" key="2">
    <source>
        <dbReference type="PIRSR" id="PIRSR005962-1"/>
    </source>
</evidence>
<keyword evidence="2" id="KW-0464">Manganese</keyword>
<evidence type="ECO:0000313" key="5">
    <source>
        <dbReference type="Proteomes" id="UP000009139"/>
    </source>
</evidence>
<dbReference type="FunFam" id="3.30.70.360:FF:000001">
    <property type="entry name" value="N-acetyldiaminopimelate deacetylase"/>
    <property type="match status" value="1"/>
</dbReference>
<feature type="binding site" evidence="2">
    <location>
        <position position="367"/>
    </location>
    <ligand>
        <name>Mn(2+)</name>
        <dbReference type="ChEBI" id="CHEBI:29035"/>
        <label>2</label>
    </ligand>
</feature>
<protein>
    <submittedName>
        <fullName evidence="4">Amino acid amidohydrolase</fullName>
    </submittedName>
</protein>
<dbReference type="Gene3D" id="3.30.70.360">
    <property type="match status" value="1"/>
</dbReference>
<feature type="binding site" evidence="2">
    <location>
        <position position="170"/>
    </location>
    <ligand>
        <name>Mn(2+)</name>
        <dbReference type="ChEBI" id="CHEBI:29035"/>
        <label>2</label>
    </ligand>
</feature>
<name>G8ZHD0_PYRAB</name>
<dbReference type="Proteomes" id="UP000009139">
    <property type="component" value="Chromosome"/>
</dbReference>
<dbReference type="SUPFAM" id="SSF55031">
    <property type="entry name" value="Bacterial exopeptidase dimerisation domain"/>
    <property type="match status" value="1"/>
</dbReference>
<dbReference type="NCBIfam" id="TIGR01891">
    <property type="entry name" value="amidohydrolases"/>
    <property type="match status" value="1"/>
</dbReference>
<dbReference type="PIRSF" id="PIRSF005962">
    <property type="entry name" value="Pept_M20D_amidohydro"/>
    <property type="match status" value="1"/>
</dbReference>
<reference evidence="4 5" key="1">
    <citation type="journal article" date="2012" name="Curr. Microbiol.">
        <title>Re-annotation of two hyperthermophilic archaea Pyrococcus abyssi GE5 and Pyrococcus furiosus DSM 3638.</title>
        <authorList>
            <person name="Gao J."/>
            <person name="Wang J."/>
        </authorList>
    </citation>
    <scope>GENOME REANNOTATION</scope>
    <source>
        <strain evidence="5">GE5 / Orsay</strain>
    </source>
</reference>
<gene>
    <name evidence="4" type="ordered locus">PAB0873</name>
</gene>
<comment type="miscellaneous">
    <text evidence="4">The sequence shown here is derived from an EMBL/GenBank/DDBJ third party annotation (TPA) entry.</text>
</comment>
<feature type="binding site" evidence="2">
    <location>
        <position position="110"/>
    </location>
    <ligand>
        <name>Mn(2+)</name>
        <dbReference type="ChEBI" id="CHEBI:29035"/>
        <label>2</label>
    </ligand>
</feature>
<feature type="binding site" evidence="2">
    <location>
        <position position="146"/>
    </location>
    <ligand>
        <name>Mn(2+)</name>
        <dbReference type="ChEBI" id="CHEBI:29035"/>
        <label>2</label>
    </ligand>
</feature>
<dbReference type="AlphaFoldDB" id="G8ZHD0"/>
<keyword evidence="2" id="KW-0479">Metal-binding</keyword>
<dbReference type="EMBL" id="HE613800">
    <property type="protein sequence ID" value="CCE70767.1"/>
    <property type="molecule type" value="Genomic_DNA"/>
</dbReference>
<dbReference type="Pfam" id="PF07687">
    <property type="entry name" value="M20_dimer"/>
    <property type="match status" value="1"/>
</dbReference>
<dbReference type="GO" id="GO:0046872">
    <property type="term" value="F:metal ion binding"/>
    <property type="evidence" value="ECO:0007669"/>
    <property type="project" value="UniProtKB-KW"/>
</dbReference>
<evidence type="ECO:0000256" key="1">
    <source>
        <dbReference type="ARBA" id="ARBA00022801"/>
    </source>
</evidence>